<dbReference type="EMBL" id="BOMQ01000066">
    <property type="protein sequence ID" value="GIE52318.1"/>
    <property type="molecule type" value="Genomic_DNA"/>
</dbReference>
<protein>
    <recommendedName>
        <fullName evidence="5">Lipoprotein LprG</fullName>
    </recommendedName>
</protein>
<dbReference type="Proteomes" id="UP000647172">
    <property type="component" value="Unassembled WGS sequence"/>
</dbReference>
<keyword evidence="4" id="KW-1185">Reference proteome</keyword>
<evidence type="ECO:0000313" key="3">
    <source>
        <dbReference type="EMBL" id="GIE52318.1"/>
    </source>
</evidence>
<comment type="caution">
    <text evidence="3">The sequence shown here is derived from an EMBL/GenBank/DDBJ whole genome shotgun (WGS) entry which is preliminary data.</text>
</comment>
<evidence type="ECO:0000256" key="1">
    <source>
        <dbReference type="SAM" id="MobiDB-lite"/>
    </source>
</evidence>
<evidence type="ECO:0000313" key="4">
    <source>
        <dbReference type="Proteomes" id="UP000647172"/>
    </source>
</evidence>
<organism evidence="3 4">
    <name type="scientific">Actinoplanes nipponensis</name>
    <dbReference type="NCBI Taxonomy" id="135950"/>
    <lineage>
        <taxon>Bacteria</taxon>
        <taxon>Bacillati</taxon>
        <taxon>Actinomycetota</taxon>
        <taxon>Actinomycetes</taxon>
        <taxon>Micromonosporales</taxon>
        <taxon>Micromonosporaceae</taxon>
        <taxon>Actinoplanes</taxon>
    </lineage>
</organism>
<dbReference type="RefSeq" id="WP_203773664.1">
    <property type="nucleotide sequence ID" value="NZ_BAAAYJ010000015.1"/>
</dbReference>
<reference evidence="3" key="1">
    <citation type="submission" date="2021-01" db="EMBL/GenBank/DDBJ databases">
        <title>Whole genome shotgun sequence of Actinoplanes nipponensis NBRC 14063.</title>
        <authorList>
            <person name="Komaki H."/>
            <person name="Tamura T."/>
        </authorList>
    </citation>
    <scope>NUCLEOTIDE SEQUENCE</scope>
    <source>
        <strain evidence="3">NBRC 14063</strain>
    </source>
</reference>
<feature type="chain" id="PRO_5038919851" description="Lipoprotein LprG" evidence="2">
    <location>
        <begin position="21"/>
        <end position="239"/>
    </location>
</feature>
<evidence type="ECO:0000256" key="2">
    <source>
        <dbReference type="SAM" id="SignalP"/>
    </source>
</evidence>
<dbReference type="AlphaFoldDB" id="A0A919JK84"/>
<name>A0A919JK84_9ACTN</name>
<gene>
    <name evidence="3" type="ORF">Ani05nite_58520</name>
</gene>
<dbReference type="PROSITE" id="PS51257">
    <property type="entry name" value="PROKAR_LIPOPROTEIN"/>
    <property type="match status" value="1"/>
</dbReference>
<accession>A0A919JK84</accession>
<sequence>MIRLRSTVLLLAGLSLTACSHPAATAPADPKAALAASLAGLTAGNYRYTIAMPDVRIAGTTDLAHAAATRTTTFSDPDGEVIDEVVIGPDKYSRTSRTRRDARWEHLDLARIPEAAARHGLAVTKPDRTGATNLLSAVETATMDGSTVRGTLAVTGMIGGGIALQPVERRLEGRPAFTATLDAQGRLGRLVVDLPAGTVPPEPAGTWTLEISGYGSAPAPEPPTPTREAPEDLYETMGS</sequence>
<evidence type="ECO:0008006" key="5">
    <source>
        <dbReference type="Google" id="ProtNLM"/>
    </source>
</evidence>
<feature type="region of interest" description="Disordered" evidence="1">
    <location>
        <begin position="213"/>
        <end position="239"/>
    </location>
</feature>
<feature type="signal peptide" evidence="2">
    <location>
        <begin position="1"/>
        <end position="20"/>
    </location>
</feature>
<proteinExistence type="predicted"/>
<keyword evidence="2" id="KW-0732">Signal</keyword>